<feature type="region of interest" description="Disordered" evidence="3">
    <location>
        <begin position="669"/>
        <end position="697"/>
    </location>
</feature>
<dbReference type="SUPFAM" id="SSF56801">
    <property type="entry name" value="Acetyl-CoA synthetase-like"/>
    <property type="match status" value="1"/>
</dbReference>
<dbReference type="RefSeq" id="WP_166282968.1">
    <property type="nucleotide sequence ID" value="NZ_JTHE03000086.1"/>
</dbReference>
<evidence type="ECO:0000313" key="5">
    <source>
        <dbReference type="EMBL" id="MCM1984051.1"/>
    </source>
</evidence>
<comment type="caution">
    <text evidence="5">The sequence shown here is derived from an EMBL/GenBank/DDBJ whole genome shotgun (WGS) entry which is preliminary data.</text>
</comment>
<keyword evidence="6" id="KW-1185">Reference proteome</keyword>
<dbReference type="Gene3D" id="3.40.50.12780">
    <property type="entry name" value="N-terminal domain of ligase-like"/>
    <property type="match status" value="1"/>
</dbReference>
<dbReference type="EMBL" id="JTHE03000086">
    <property type="protein sequence ID" value="MCM1984051.1"/>
    <property type="molecule type" value="Genomic_DNA"/>
</dbReference>
<dbReference type="PANTHER" id="PTHR43272:SF33">
    <property type="entry name" value="AMP-BINDING DOMAIN-CONTAINING PROTEIN-RELATED"/>
    <property type="match status" value="1"/>
</dbReference>
<protein>
    <submittedName>
        <fullName evidence="5">AMP-binding protein</fullName>
    </submittedName>
</protein>
<evidence type="ECO:0000313" key="6">
    <source>
        <dbReference type="Proteomes" id="UP000031561"/>
    </source>
</evidence>
<gene>
    <name evidence="5" type="ORF">QQ91_0014600</name>
</gene>
<evidence type="ECO:0000256" key="1">
    <source>
        <dbReference type="ARBA" id="ARBA00022741"/>
    </source>
</evidence>
<evidence type="ECO:0000256" key="2">
    <source>
        <dbReference type="ARBA" id="ARBA00022840"/>
    </source>
</evidence>
<reference evidence="5 6" key="1">
    <citation type="journal article" date="2015" name="Genome Announc.">
        <title>Draft Genome Sequence of Filamentous Marine Cyanobacterium Lyngbya confervoides Strain BDU141951.</title>
        <authorList>
            <person name="Chandrababunaidu M.M."/>
            <person name="Sen D."/>
            <person name="Tripathy S."/>
        </authorList>
    </citation>
    <scope>NUCLEOTIDE SEQUENCE [LARGE SCALE GENOMIC DNA]</scope>
    <source>
        <strain evidence="5 6">BDU141951</strain>
    </source>
</reference>
<dbReference type="AlphaFoldDB" id="A0ABD4T5I7"/>
<dbReference type="InterPro" id="IPR000873">
    <property type="entry name" value="AMP-dep_synth/lig_dom"/>
</dbReference>
<organism evidence="5 6">
    <name type="scientific">Lyngbya confervoides BDU141951</name>
    <dbReference type="NCBI Taxonomy" id="1574623"/>
    <lineage>
        <taxon>Bacteria</taxon>
        <taxon>Bacillati</taxon>
        <taxon>Cyanobacteriota</taxon>
        <taxon>Cyanophyceae</taxon>
        <taxon>Oscillatoriophycideae</taxon>
        <taxon>Oscillatoriales</taxon>
        <taxon>Microcoleaceae</taxon>
        <taxon>Lyngbya</taxon>
    </lineage>
</organism>
<evidence type="ECO:0000259" key="4">
    <source>
        <dbReference type="Pfam" id="PF00501"/>
    </source>
</evidence>
<dbReference type="Pfam" id="PF00501">
    <property type="entry name" value="AMP-binding"/>
    <property type="match status" value="1"/>
</dbReference>
<sequence>MTEAAIRGWTLPALLSDACQHHHNSQAFHQLSGSDWQSYSTQDLQVTAQELAVGLWELGLAPGDRVGLLLFSDVFFLAADMGSQVANLVNVPIDLSQTLENIIYSLHHSRSRILFVANRSLLNQVAPYLCHVDSLQAIILAEVEDPEDIEQHPRPTRDDLLHLPIPETRGLDLSEVPYQDMPHCTLPFQVRVLNWSQLRTLGRDAMAAQPEVLAALEAGRSPQQLATIIYIPGEEGQLKGVMLTQENLTSAALASFSGMTRLKWGDKESVVTFLPLTHIFARTMLYGHLYYGHRVYFSNPQRVMRHLQDLRPTILSTVPLLLHRIYRKLRSTVDQPLPEVLIPTSTAPVWSKLKALQKSLSVHSIQHRLSRYIQRWAFAVASRYRLGQSSPRWPRAMLERGLAELIYFQWRRILGGRLRYCLSGGASLQGEVANFFAAIGTPVLQGYGLTQTSAAVTFNRQRHNRANTVGQPALGVDCTIAADGEILVRGPTVTPGYFQAPETTALEIDDQGWFHTGDLGYFNAEGYLVLTGMKKSLFKLSTGKYVTPLPLEAKLQESELIDEAVIVGHERKFCGALLFVHDPTLLALANTMAGMKNLPMSALLENPCMVGLFQALVNAANCHLPYWSTIRKFELIPASQKPAALRRFSHRLRRQRLLHHFAREIEQLYQDPAHPSRPRRSKRERESARLEEPGCPNIPVVTCPVTAQSLKAGYS</sequence>
<accession>A0ABD4T5I7</accession>
<feature type="domain" description="AMP-dependent synthetase/ligase" evidence="4">
    <location>
        <begin position="17"/>
        <end position="498"/>
    </location>
</feature>
<dbReference type="GO" id="GO:0005524">
    <property type="term" value="F:ATP binding"/>
    <property type="evidence" value="ECO:0007669"/>
    <property type="project" value="UniProtKB-KW"/>
</dbReference>
<name>A0ABD4T5I7_9CYAN</name>
<proteinExistence type="predicted"/>
<keyword evidence="2" id="KW-0067">ATP-binding</keyword>
<dbReference type="Pfam" id="PF23562">
    <property type="entry name" value="AMP-binding_C_3"/>
    <property type="match status" value="1"/>
</dbReference>
<dbReference type="PANTHER" id="PTHR43272">
    <property type="entry name" value="LONG-CHAIN-FATTY-ACID--COA LIGASE"/>
    <property type="match status" value="1"/>
</dbReference>
<keyword evidence="1" id="KW-0547">Nucleotide-binding</keyword>
<feature type="compositionally biased region" description="Basic and acidic residues" evidence="3">
    <location>
        <begin position="683"/>
        <end position="692"/>
    </location>
</feature>
<dbReference type="Proteomes" id="UP000031561">
    <property type="component" value="Unassembled WGS sequence"/>
</dbReference>
<evidence type="ECO:0000256" key="3">
    <source>
        <dbReference type="SAM" id="MobiDB-lite"/>
    </source>
</evidence>
<dbReference type="InterPro" id="IPR042099">
    <property type="entry name" value="ANL_N_sf"/>
</dbReference>